<evidence type="ECO:0000313" key="2">
    <source>
        <dbReference type="Proteomes" id="UP001497680"/>
    </source>
</evidence>
<sequence>MASQEDMIRQEMNKRLCSSTAVSRAEEVAQIALGEARIPAQGMQQYLKHLRARLQNLDTESAQQKARVQELELELNRRENDIADKIESLALVQGQLELFQKELKEKASANNNLDKLEAQMGEMSRVLGDRASSQDLKKLVDKFGQYEIEERQELRVDKFARDLSGNFSSQFERRGRNLQTHTESLATHTENLVTTTGQAIERRLDSMDDAAVDLSNDLRQSSEAAANRTDETVKSVHKLVRGGDETDLKSFIRSALQTSGTKLVGEFESRLKSWVSQNDDLTEQMKELSLGLQEADENKIEAENSHREEVRRLESEIQSLRTQVENLKLENEKYKRLQSRPSQSETVGGQGRKRSRESAWLEYVHDATTLLQCVDVRLDNSSVQETEKKLKLQKVMAKLIELLDKNESTAVGLANMSRFLQEAAKDKWYCLENVIVRGQWAPLELPTPGFCGRHNSCFQGCMHSGLDTGGEPVLAIRAYKSIRNANA</sequence>
<protein>
    <submittedName>
        <fullName evidence="1">Uncharacterized protein</fullName>
    </submittedName>
</protein>
<keyword evidence="2" id="KW-1185">Reference proteome</keyword>
<gene>
    <name evidence="1" type="ORF">F4821DRAFT_259642</name>
</gene>
<dbReference type="EMBL" id="MU394312">
    <property type="protein sequence ID" value="KAI6086884.1"/>
    <property type="molecule type" value="Genomic_DNA"/>
</dbReference>
<organism evidence="1 2">
    <name type="scientific">Hypoxylon rubiginosum</name>
    <dbReference type="NCBI Taxonomy" id="110542"/>
    <lineage>
        <taxon>Eukaryota</taxon>
        <taxon>Fungi</taxon>
        <taxon>Dikarya</taxon>
        <taxon>Ascomycota</taxon>
        <taxon>Pezizomycotina</taxon>
        <taxon>Sordariomycetes</taxon>
        <taxon>Xylariomycetidae</taxon>
        <taxon>Xylariales</taxon>
        <taxon>Hypoxylaceae</taxon>
        <taxon>Hypoxylon</taxon>
    </lineage>
</organism>
<reference evidence="1 2" key="1">
    <citation type="journal article" date="2022" name="New Phytol.">
        <title>Ecological generalism drives hyperdiversity of secondary metabolite gene clusters in xylarialean endophytes.</title>
        <authorList>
            <person name="Franco M.E.E."/>
            <person name="Wisecaver J.H."/>
            <person name="Arnold A.E."/>
            <person name="Ju Y.M."/>
            <person name="Slot J.C."/>
            <person name="Ahrendt S."/>
            <person name="Moore L.P."/>
            <person name="Eastman K.E."/>
            <person name="Scott K."/>
            <person name="Konkel Z."/>
            <person name="Mondo S.J."/>
            <person name="Kuo A."/>
            <person name="Hayes R.D."/>
            <person name="Haridas S."/>
            <person name="Andreopoulos B."/>
            <person name="Riley R."/>
            <person name="LaButti K."/>
            <person name="Pangilinan J."/>
            <person name="Lipzen A."/>
            <person name="Amirebrahimi M."/>
            <person name="Yan J."/>
            <person name="Adam C."/>
            <person name="Keymanesh K."/>
            <person name="Ng V."/>
            <person name="Louie K."/>
            <person name="Northen T."/>
            <person name="Drula E."/>
            <person name="Henrissat B."/>
            <person name="Hsieh H.M."/>
            <person name="Youens-Clark K."/>
            <person name="Lutzoni F."/>
            <person name="Miadlikowska J."/>
            <person name="Eastwood D.C."/>
            <person name="Hamelin R.C."/>
            <person name="Grigoriev I.V."/>
            <person name="U'Ren J.M."/>
        </authorList>
    </citation>
    <scope>NUCLEOTIDE SEQUENCE [LARGE SCALE GENOMIC DNA]</scope>
    <source>
        <strain evidence="1 2">ER1909</strain>
    </source>
</reference>
<name>A0ACC0D2E3_9PEZI</name>
<comment type="caution">
    <text evidence="1">The sequence shown here is derived from an EMBL/GenBank/DDBJ whole genome shotgun (WGS) entry which is preliminary data.</text>
</comment>
<accession>A0ACC0D2E3</accession>
<proteinExistence type="predicted"/>
<dbReference type="Proteomes" id="UP001497680">
    <property type="component" value="Unassembled WGS sequence"/>
</dbReference>
<evidence type="ECO:0000313" key="1">
    <source>
        <dbReference type="EMBL" id="KAI6086884.1"/>
    </source>
</evidence>